<dbReference type="EMBL" id="UINC01000605">
    <property type="protein sequence ID" value="SUZ58222.1"/>
    <property type="molecule type" value="Genomic_DNA"/>
</dbReference>
<proteinExistence type="predicted"/>
<feature type="domain" description="TonB-dependent receptor plug" evidence="7">
    <location>
        <begin position="107"/>
        <end position="211"/>
    </location>
</feature>
<dbReference type="Pfam" id="PF00593">
    <property type="entry name" value="TonB_dep_Rec_b-barrel"/>
    <property type="match status" value="1"/>
</dbReference>
<name>A0A381NUC5_9ZZZZ</name>
<dbReference type="InterPro" id="IPR012910">
    <property type="entry name" value="Plug_dom"/>
</dbReference>
<organism evidence="8">
    <name type="scientific">marine metagenome</name>
    <dbReference type="NCBI Taxonomy" id="408172"/>
    <lineage>
        <taxon>unclassified sequences</taxon>
        <taxon>metagenomes</taxon>
        <taxon>ecological metagenomes</taxon>
    </lineage>
</organism>
<dbReference type="PANTHER" id="PTHR47234">
    <property type="match status" value="1"/>
</dbReference>
<comment type="subcellular location">
    <subcellularLocation>
        <location evidence="1">Cell outer membrane</location>
    </subcellularLocation>
</comment>
<accession>A0A381NUC5</accession>
<evidence type="ECO:0000313" key="8">
    <source>
        <dbReference type="EMBL" id="SUZ58222.1"/>
    </source>
</evidence>
<evidence type="ECO:0000259" key="6">
    <source>
        <dbReference type="Pfam" id="PF00593"/>
    </source>
</evidence>
<feature type="region of interest" description="Disordered" evidence="4">
    <location>
        <begin position="312"/>
        <end position="334"/>
    </location>
</feature>
<keyword evidence="2 5" id="KW-0472">Membrane</keyword>
<feature type="transmembrane region" description="Helical" evidence="5">
    <location>
        <begin position="6"/>
        <end position="28"/>
    </location>
</feature>
<protein>
    <recommendedName>
        <fullName evidence="9">TonB-dependent receptor plug domain-containing protein</fullName>
    </recommendedName>
</protein>
<evidence type="ECO:0000256" key="5">
    <source>
        <dbReference type="SAM" id="Phobius"/>
    </source>
</evidence>
<dbReference type="PANTHER" id="PTHR47234:SF2">
    <property type="entry name" value="TONB-DEPENDENT RECEPTOR"/>
    <property type="match status" value="1"/>
</dbReference>
<evidence type="ECO:0000256" key="1">
    <source>
        <dbReference type="ARBA" id="ARBA00004442"/>
    </source>
</evidence>
<evidence type="ECO:0000256" key="3">
    <source>
        <dbReference type="ARBA" id="ARBA00023237"/>
    </source>
</evidence>
<dbReference type="InterPro" id="IPR036942">
    <property type="entry name" value="Beta-barrel_TonB_sf"/>
</dbReference>
<evidence type="ECO:0000256" key="4">
    <source>
        <dbReference type="SAM" id="MobiDB-lite"/>
    </source>
</evidence>
<keyword evidence="5" id="KW-1133">Transmembrane helix</keyword>
<dbReference type="AlphaFoldDB" id="A0A381NUC5"/>
<dbReference type="InterPro" id="IPR037066">
    <property type="entry name" value="Plug_dom_sf"/>
</dbReference>
<keyword evidence="3" id="KW-0998">Cell outer membrane</keyword>
<sequence length="1042" mass="114137">MTETDTGVFIPLVCLGVAGTPLGAAFILQHRCSKELELVVQIKREEIHMHVNRKTGFPGFQKKLLCTAITLSLLPISGAVLAQDDEEVEEIVVTGSFIRRTEGFRSASPLTQLTLEDIAAEGTPNIGDIVHNLSFNQGSSISSNITPGSGATETRVNIRGLGAGATLDLVDGKRPGDGNTNIMLPQIAIQRLDIVVDGAAALYGSAAVAGVVNFVPIKSYDGFKFEAFNQQDSRGDYMEQMYSMLWGGDVGGWDIVTALQWRDNENLRWVDRPKLFYSGFNVSSSGNPGQFRVPTRDANGELTGSTARRADANCGGAEREDPTNVGSNRNGSQWPPGSLCRMDFGEWWELNPHDQQGVFYANAAYEFNDNWSLNLQLHYNNETYDGQNSASNPGGRVADLPVIRGELPGNPYQAVDAGGSPVLAADRDGDGLPDRGPITDTAPYGVVLLDPVNGIPFNEDVTFSGWRPFGKSQTRAAGHNGNGSFPGFSRERSVRFNADLSFPVPFLEGWDGVASINVFEKLSIWRENNQSFSAIEQGLNCDTLLHRDSCFSPFAVSDNVLDPYTNSQAVADSIFPTQMLRGQTDSDMYTMDVIMNGQVPMGNFELPGGPIAMAIGAQRRGNGFDYKPFNLAQSGDLYNGQQDIPANHQRHVDAWFVEIAIPVLDNLELTAASRDETYNTGQSSSDPKFGITYSPFDWLTVRATKGTAFVAPGLNSLYAPERCGLSNIDDPFSTFFAYARRCSSGNPYLTPETADTSSAGITLEPIDNLRIDLNYSKTDFRDRFVSVDPQQLLNLDFNNFKQATGFSGGLPSYAQLQAWNDSGSDPRIERNPTDLGQILRVVVGTSNASMMLVEAFDLQVSYQFDLGDAFSMIGLGDLDAGTMTINSNVTKIDKWEYQKFPTDAVSSPLGKRNRFIGEAPPLPELKGNVRLGWVMGSHSANLIGRYIDEVDFDGYNWKGITTFQYFTPFDPAIRDVLRASTVADAAYNYRGLELFGGSFDVTLGCRNCFDRMPQRVNDFAGMESILYDARGRLIYGRITMEF</sequence>
<evidence type="ECO:0000259" key="7">
    <source>
        <dbReference type="Pfam" id="PF07715"/>
    </source>
</evidence>
<dbReference type="GO" id="GO:0009279">
    <property type="term" value="C:cell outer membrane"/>
    <property type="evidence" value="ECO:0007669"/>
    <property type="project" value="UniProtKB-SubCell"/>
</dbReference>
<evidence type="ECO:0008006" key="9">
    <source>
        <dbReference type="Google" id="ProtNLM"/>
    </source>
</evidence>
<dbReference type="InterPro" id="IPR000531">
    <property type="entry name" value="Beta-barrel_TonB"/>
</dbReference>
<feature type="domain" description="TonB-dependent receptor-like beta-barrel" evidence="6">
    <location>
        <begin position="538"/>
        <end position="1007"/>
    </location>
</feature>
<evidence type="ECO:0000256" key="2">
    <source>
        <dbReference type="ARBA" id="ARBA00023136"/>
    </source>
</evidence>
<dbReference type="SUPFAM" id="SSF56935">
    <property type="entry name" value="Porins"/>
    <property type="match status" value="1"/>
</dbReference>
<dbReference type="Gene3D" id="2.40.170.20">
    <property type="entry name" value="TonB-dependent receptor, beta-barrel domain"/>
    <property type="match status" value="1"/>
</dbReference>
<keyword evidence="5" id="KW-0812">Transmembrane</keyword>
<feature type="compositionally biased region" description="Polar residues" evidence="4">
    <location>
        <begin position="324"/>
        <end position="334"/>
    </location>
</feature>
<dbReference type="Pfam" id="PF07715">
    <property type="entry name" value="Plug"/>
    <property type="match status" value="1"/>
</dbReference>
<gene>
    <name evidence="8" type="ORF">METZ01_LOCUS11076</name>
</gene>
<reference evidence="8" key="1">
    <citation type="submission" date="2018-05" db="EMBL/GenBank/DDBJ databases">
        <authorList>
            <person name="Lanie J.A."/>
            <person name="Ng W.-L."/>
            <person name="Kazmierczak K.M."/>
            <person name="Andrzejewski T.M."/>
            <person name="Davidsen T.M."/>
            <person name="Wayne K.J."/>
            <person name="Tettelin H."/>
            <person name="Glass J.I."/>
            <person name="Rusch D."/>
            <person name="Podicherti R."/>
            <person name="Tsui H.-C.T."/>
            <person name="Winkler M.E."/>
        </authorList>
    </citation>
    <scope>NUCLEOTIDE SEQUENCE</scope>
</reference>
<dbReference type="Gene3D" id="2.170.130.10">
    <property type="entry name" value="TonB-dependent receptor, plug domain"/>
    <property type="match status" value="1"/>
</dbReference>